<keyword evidence="1" id="KW-0472">Membrane</keyword>
<keyword evidence="1" id="KW-1133">Transmembrane helix</keyword>
<evidence type="ECO:0000256" key="1">
    <source>
        <dbReference type="SAM" id="Phobius"/>
    </source>
</evidence>
<comment type="caution">
    <text evidence="2">The sequence shown here is derived from an EMBL/GenBank/DDBJ whole genome shotgun (WGS) entry which is preliminary data.</text>
</comment>
<feature type="transmembrane region" description="Helical" evidence="1">
    <location>
        <begin position="115"/>
        <end position="137"/>
    </location>
</feature>
<name>A0A8J2YF49_9RHOB</name>
<organism evidence="2 3">
    <name type="scientific">Agaricicola taiwanensis</name>
    <dbReference type="NCBI Taxonomy" id="591372"/>
    <lineage>
        <taxon>Bacteria</taxon>
        <taxon>Pseudomonadati</taxon>
        <taxon>Pseudomonadota</taxon>
        <taxon>Alphaproteobacteria</taxon>
        <taxon>Rhodobacterales</taxon>
        <taxon>Paracoccaceae</taxon>
        <taxon>Agaricicola</taxon>
    </lineage>
</organism>
<reference evidence="2" key="2">
    <citation type="submission" date="2020-09" db="EMBL/GenBank/DDBJ databases">
        <authorList>
            <person name="Sun Q."/>
            <person name="Sedlacek I."/>
        </authorList>
    </citation>
    <scope>NUCLEOTIDE SEQUENCE</scope>
    <source>
        <strain evidence="2">CCM 7684</strain>
    </source>
</reference>
<accession>A0A8J2YF49</accession>
<evidence type="ECO:0000313" key="3">
    <source>
        <dbReference type="Proteomes" id="UP000602745"/>
    </source>
</evidence>
<feature type="transmembrane region" description="Helical" evidence="1">
    <location>
        <begin position="37"/>
        <end position="61"/>
    </location>
</feature>
<gene>
    <name evidence="2" type="ORF">GCM10007276_17170</name>
</gene>
<evidence type="ECO:0000313" key="2">
    <source>
        <dbReference type="EMBL" id="GGE40406.1"/>
    </source>
</evidence>
<dbReference type="Proteomes" id="UP000602745">
    <property type="component" value="Unassembled WGS sequence"/>
</dbReference>
<feature type="transmembrane region" description="Helical" evidence="1">
    <location>
        <begin position="67"/>
        <end position="94"/>
    </location>
</feature>
<sequence length="186" mass="19256">MTDNTARTSFIVPLLLALAMLATRFHHFGIGTVLPDASVAIFFLLGVSGLGIGWLAAFFALGFGIDVAAIGLANVPAVCFTWGYAFMAPAYAVLWLAGRSVASTNYRGFAGGARVGLALVAGVIGFFALSNLGYYLGGGFAETHGAMGYASAVAVYFAPYLKWAALYVIAGLVLAAFAPRAIAQRA</sequence>
<dbReference type="EMBL" id="BMCP01000002">
    <property type="protein sequence ID" value="GGE40406.1"/>
    <property type="molecule type" value="Genomic_DNA"/>
</dbReference>
<keyword evidence="1" id="KW-0812">Transmembrane</keyword>
<feature type="transmembrane region" description="Helical" evidence="1">
    <location>
        <begin position="157"/>
        <end position="178"/>
    </location>
</feature>
<keyword evidence="3" id="KW-1185">Reference proteome</keyword>
<protein>
    <submittedName>
        <fullName evidence="2">Uncharacterized protein</fullName>
    </submittedName>
</protein>
<proteinExistence type="predicted"/>
<feature type="transmembrane region" description="Helical" evidence="1">
    <location>
        <begin position="6"/>
        <end position="25"/>
    </location>
</feature>
<dbReference type="RefSeq" id="WP_188409338.1">
    <property type="nucleotide sequence ID" value="NZ_BMCP01000002.1"/>
</dbReference>
<dbReference type="AlphaFoldDB" id="A0A8J2YF49"/>
<reference evidence="2" key="1">
    <citation type="journal article" date="2014" name="Int. J. Syst. Evol. Microbiol.">
        <title>Complete genome sequence of Corynebacterium casei LMG S-19264T (=DSM 44701T), isolated from a smear-ripened cheese.</title>
        <authorList>
            <consortium name="US DOE Joint Genome Institute (JGI-PGF)"/>
            <person name="Walter F."/>
            <person name="Albersmeier A."/>
            <person name="Kalinowski J."/>
            <person name="Ruckert C."/>
        </authorList>
    </citation>
    <scope>NUCLEOTIDE SEQUENCE</scope>
    <source>
        <strain evidence="2">CCM 7684</strain>
    </source>
</reference>